<name>A0A1W0WWN8_HYPEX</name>
<sequence>MSETKATGAFSKCVIGLRAPKRRSKEHPANFDASFESQVDLVLDGEGNASAPAIAQERPTDNGFADQPIMFQDWMNRISAIPQDKYPTMNSPDFTSEIVEEDHSLILNLPFRSSRLSVHSPSPSTSVLLRDQQEFQKTLLSSPPDPRVTVPRSLVKSARHQLAVDYSSSGITGNRQHELGSVGGNFPLNGSSPRTSHKDADLSEDSSQESVYLTPKNSQENRSRDSPSPLFLSWPITQCVTKDAAVVLQEALEILNSSTPPLDEEVAIEPVNATFVESENVMTEENLTEEDDPMDGGDLELGVFEQEKRKMESVHGQLAVVEEEVLHDDLLLQWDDTFWPEKDKQSQEEKDAAGVTVGTSPARNLNVIDDDFPSEWPFQEELNALPVPPVDPAYQLPRLPRLFPNLPTMSLLKAPSGKGLKICSRTIRKPRKTDDSQSSSTPVAAIVPVVANGPPVKARGKPRPKKEKRAKMWEQFQFMKNRMDVGNNESFDQWQQSSLVEDRPADAAEMVDPLANQPDVSVVEYLPERLVEEDAEMQEKNPESRESENFFTAPDRPPEDVAVAAAPPGQPIFLQDERQDMEDRLFDWARDDRPISFTRLLGIYATQEDSDSE</sequence>
<organism evidence="2 3">
    <name type="scientific">Hypsibius exemplaris</name>
    <name type="common">Freshwater tardigrade</name>
    <dbReference type="NCBI Taxonomy" id="2072580"/>
    <lineage>
        <taxon>Eukaryota</taxon>
        <taxon>Metazoa</taxon>
        <taxon>Ecdysozoa</taxon>
        <taxon>Tardigrada</taxon>
        <taxon>Eutardigrada</taxon>
        <taxon>Parachela</taxon>
        <taxon>Hypsibioidea</taxon>
        <taxon>Hypsibiidae</taxon>
        <taxon>Hypsibius</taxon>
    </lineage>
</organism>
<protein>
    <submittedName>
        <fullName evidence="2">Uncharacterized protein</fullName>
    </submittedName>
</protein>
<reference evidence="3" key="1">
    <citation type="submission" date="2017-01" db="EMBL/GenBank/DDBJ databases">
        <title>Comparative genomics of anhydrobiosis in the tardigrade Hypsibius dujardini.</title>
        <authorList>
            <person name="Yoshida Y."/>
            <person name="Koutsovoulos G."/>
            <person name="Laetsch D."/>
            <person name="Stevens L."/>
            <person name="Kumar S."/>
            <person name="Horikawa D."/>
            <person name="Ishino K."/>
            <person name="Komine S."/>
            <person name="Tomita M."/>
            <person name="Blaxter M."/>
            <person name="Arakawa K."/>
        </authorList>
    </citation>
    <scope>NUCLEOTIDE SEQUENCE [LARGE SCALE GENOMIC DNA]</scope>
    <source>
        <strain evidence="3">Z151</strain>
    </source>
</reference>
<gene>
    <name evidence="2" type="ORF">BV898_06378</name>
</gene>
<evidence type="ECO:0000313" key="3">
    <source>
        <dbReference type="Proteomes" id="UP000192578"/>
    </source>
</evidence>
<dbReference type="Proteomes" id="UP000192578">
    <property type="component" value="Unassembled WGS sequence"/>
</dbReference>
<keyword evidence="3" id="KW-1185">Reference proteome</keyword>
<feature type="region of interest" description="Disordered" evidence="1">
    <location>
        <begin position="166"/>
        <end position="227"/>
    </location>
</feature>
<feature type="compositionally biased region" description="Polar residues" evidence="1">
    <location>
        <begin position="208"/>
        <end position="218"/>
    </location>
</feature>
<evidence type="ECO:0000313" key="2">
    <source>
        <dbReference type="EMBL" id="OQV19604.1"/>
    </source>
</evidence>
<dbReference type="EMBL" id="MTYJ01000037">
    <property type="protein sequence ID" value="OQV19604.1"/>
    <property type="molecule type" value="Genomic_DNA"/>
</dbReference>
<feature type="region of interest" description="Disordered" evidence="1">
    <location>
        <begin position="534"/>
        <end position="564"/>
    </location>
</feature>
<dbReference type="AlphaFoldDB" id="A0A1W0WWN8"/>
<comment type="caution">
    <text evidence="2">The sequence shown here is derived from an EMBL/GenBank/DDBJ whole genome shotgun (WGS) entry which is preliminary data.</text>
</comment>
<evidence type="ECO:0000256" key="1">
    <source>
        <dbReference type="SAM" id="MobiDB-lite"/>
    </source>
</evidence>
<proteinExistence type="predicted"/>
<accession>A0A1W0WWN8</accession>
<feature type="compositionally biased region" description="Basic and acidic residues" evidence="1">
    <location>
        <begin position="534"/>
        <end position="548"/>
    </location>
</feature>